<keyword evidence="5 6" id="KW-0472">Membrane</keyword>
<keyword evidence="3 6" id="KW-0812">Transmembrane</keyword>
<feature type="transmembrane region" description="Helical" evidence="6">
    <location>
        <begin position="374"/>
        <end position="396"/>
    </location>
</feature>
<dbReference type="Pfam" id="PF07690">
    <property type="entry name" value="MFS_1"/>
    <property type="match status" value="1"/>
</dbReference>
<feature type="transmembrane region" description="Helical" evidence="6">
    <location>
        <begin position="106"/>
        <end position="128"/>
    </location>
</feature>
<keyword evidence="2" id="KW-1003">Cell membrane</keyword>
<evidence type="ECO:0000256" key="2">
    <source>
        <dbReference type="ARBA" id="ARBA00022475"/>
    </source>
</evidence>
<name>A0ABN0XR74_9ALTE</name>
<dbReference type="RefSeq" id="WP_343847140.1">
    <property type="nucleotide sequence ID" value="NZ_BAAAEI010000023.1"/>
</dbReference>
<feature type="transmembrane region" description="Helical" evidence="6">
    <location>
        <begin position="176"/>
        <end position="197"/>
    </location>
</feature>
<feature type="transmembrane region" description="Helical" evidence="6">
    <location>
        <begin position="314"/>
        <end position="334"/>
    </location>
</feature>
<dbReference type="PANTHER" id="PTHR23513">
    <property type="entry name" value="INTEGRAL MEMBRANE EFFLUX PROTEIN-RELATED"/>
    <property type="match status" value="1"/>
</dbReference>
<comment type="caution">
    <text evidence="7">The sequence shown here is derived from an EMBL/GenBank/DDBJ whole genome shotgun (WGS) entry which is preliminary data.</text>
</comment>
<dbReference type="EMBL" id="BAAAEI010000023">
    <property type="protein sequence ID" value="GAA0370812.1"/>
    <property type="molecule type" value="Genomic_DNA"/>
</dbReference>
<feature type="transmembrane region" description="Helical" evidence="6">
    <location>
        <begin position="81"/>
        <end position="100"/>
    </location>
</feature>
<reference evidence="7 8" key="1">
    <citation type="journal article" date="2019" name="Int. J. Syst. Evol. Microbiol.">
        <title>The Global Catalogue of Microorganisms (GCM) 10K type strain sequencing project: providing services to taxonomists for standard genome sequencing and annotation.</title>
        <authorList>
            <consortium name="The Broad Institute Genomics Platform"/>
            <consortium name="The Broad Institute Genome Sequencing Center for Infectious Disease"/>
            <person name="Wu L."/>
            <person name="Ma J."/>
        </authorList>
    </citation>
    <scope>NUCLEOTIDE SEQUENCE [LARGE SCALE GENOMIC DNA]</scope>
    <source>
        <strain evidence="7 8">JCM 13378</strain>
    </source>
</reference>
<evidence type="ECO:0000256" key="4">
    <source>
        <dbReference type="ARBA" id="ARBA00022989"/>
    </source>
</evidence>
<accession>A0ABN0XR74</accession>
<evidence type="ECO:0000256" key="3">
    <source>
        <dbReference type="ARBA" id="ARBA00022692"/>
    </source>
</evidence>
<organism evidence="7 8">
    <name type="scientific">Bowmanella denitrificans</name>
    <dbReference type="NCBI Taxonomy" id="366582"/>
    <lineage>
        <taxon>Bacteria</taxon>
        <taxon>Pseudomonadati</taxon>
        <taxon>Pseudomonadota</taxon>
        <taxon>Gammaproteobacteria</taxon>
        <taxon>Alteromonadales</taxon>
        <taxon>Alteromonadaceae</taxon>
        <taxon>Bowmanella</taxon>
    </lineage>
</organism>
<dbReference type="PANTHER" id="PTHR23513:SF11">
    <property type="entry name" value="STAPHYLOFERRIN A TRANSPORTER"/>
    <property type="match status" value="1"/>
</dbReference>
<feature type="transmembrane region" description="Helical" evidence="6">
    <location>
        <begin position="46"/>
        <end position="69"/>
    </location>
</feature>
<feature type="transmembrane region" description="Helical" evidence="6">
    <location>
        <begin position="289"/>
        <end position="308"/>
    </location>
</feature>
<comment type="subcellular location">
    <subcellularLocation>
        <location evidence="1">Cell membrane</location>
        <topology evidence="1">Multi-pass membrane protein</topology>
    </subcellularLocation>
</comment>
<dbReference type="SUPFAM" id="SSF103473">
    <property type="entry name" value="MFS general substrate transporter"/>
    <property type="match status" value="1"/>
</dbReference>
<dbReference type="InterPro" id="IPR011701">
    <property type="entry name" value="MFS"/>
</dbReference>
<feature type="transmembrane region" description="Helical" evidence="6">
    <location>
        <begin position="259"/>
        <end position="277"/>
    </location>
</feature>
<evidence type="ECO:0000256" key="5">
    <source>
        <dbReference type="ARBA" id="ARBA00023136"/>
    </source>
</evidence>
<dbReference type="InterPro" id="IPR036259">
    <property type="entry name" value="MFS_trans_sf"/>
</dbReference>
<protein>
    <submittedName>
        <fullName evidence="7">MFS transporter</fullName>
    </submittedName>
</protein>
<evidence type="ECO:0000313" key="7">
    <source>
        <dbReference type="EMBL" id="GAA0370812.1"/>
    </source>
</evidence>
<sequence length="411" mass="43512">MYKVARVAGLFNFPVLLRYVLAATLARTATGGSTVAVILLANQQGATGQTAGALAACLTFPHLLGPLFGRWLDNARDPRRLLIAAAFIYAGFFQVAILGFAQHLLWLTVTSLLTCGTCSSFLMGGLSTQLAGLVGPNRETRRRAQNWDAITYALGITTGPLVVAVLSGSYSTQMALTLLMLLPILAGLCILSFPAPVTKTGADKAQIQSVGQVMRLISRSAPLRTTIIMTSVAACSVAALPVLAVYLAKSWQSAQEQGAYLVTCYGIGTLCGGLLLMVKPLRKDALTLLKQHAAILLLTLIAIGLSPSLPVGLFTYWLCGLVNALFFASTLAARSEYAPEQVAAQVYMWVAAAKISAASLGALIAGYLVDKFVLMPLILSFTMLGLAHLLCFRFGINKQKQAQQAEIGQAG</sequence>
<keyword evidence="4 6" id="KW-1133">Transmembrane helix</keyword>
<keyword evidence="8" id="KW-1185">Reference proteome</keyword>
<feature type="transmembrane region" description="Helical" evidence="6">
    <location>
        <begin position="346"/>
        <end position="368"/>
    </location>
</feature>
<dbReference type="Proteomes" id="UP001501757">
    <property type="component" value="Unassembled WGS sequence"/>
</dbReference>
<evidence type="ECO:0000313" key="8">
    <source>
        <dbReference type="Proteomes" id="UP001501757"/>
    </source>
</evidence>
<evidence type="ECO:0000256" key="1">
    <source>
        <dbReference type="ARBA" id="ARBA00004651"/>
    </source>
</evidence>
<proteinExistence type="predicted"/>
<evidence type="ECO:0000256" key="6">
    <source>
        <dbReference type="SAM" id="Phobius"/>
    </source>
</evidence>
<feature type="transmembrane region" description="Helical" evidence="6">
    <location>
        <begin position="149"/>
        <end position="170"/>
    </location>
</feature>
<gene>
    <name evidence="7" type="ORF">GCM10009092_38910</name>
</gene>
<feature type="transmembrane region" description="Helical" evidence="6">
    <location>
        <begin position="225"/>
        <end position="247"/>
    </location>
</feature>
<dbReference type="Gene3D" id="1.20.1250.20">
    <property type="entry name" value="MFS general substrate transporter like domains"/>
    <property type="match status" value="1"/>
</dbReference>